<comment type="catalytic activity">
    <reaction evidence="4 5">
        <text>an aliphatic primary amide = an aliphatic nitrile + H2O</text>
        <dbReference type="Rhea" id="RHEA:12673"/>
        <dbReference type="ChEBI" id="CHEBI:15377"/>
        <dbReference type="ChEBI" id="CHEBI:65285"/>
        <dbReference type="ChEBI" id="CHEBI:80291"/>
        <dbReference type="EC" id="4.2.1.84"/>
    </reaction>
</comment>
<evidence type="ECO:0000256" key="4">
    <source>
        <dbReference type="ARBA" id="ARBA00044877"/>
    </source>
</evidence>
<dbReference type="Gene3D" id="1.10.472.20">
    <property type="entry name" value="Nitrile hydratase, beta subunit"/>
    <property type="match status" value="1"/>
</dbReference>
<dbReference type="InterPro" id="IPR042262">
    <property type="entry name" value="CN_hydtase_beta_C"/>
</dbReference>
<evidence type="ECO:0000313" key="8">
    <source>
        <dbReference type="EMBL" id="MFC0242988.1"/>
    </source>
</evidence>
<evidence type="ECO:0000256" key="5">
    <source>
        <dbReference type="PIRNR" id="PIRNR001427"/>
    </source>
</evidence>
<feature type="domain" description="Nitrile hydratase beta subunit-like N-terminal" evidence="7">
    <location>
        <begin position="1"/>
        <end position="107"/>
    </location>
</feature>
<dbReference type="Pfam" id="PF21006">
    <property type="entry name" value="NHase_beta_N"/>
    <property type="match status" value="1"/>
</dbReference>
<keyword evidence="3 5" id="KW-0456">Lyase</keyword>
<dbReference type="InterPro" id="IPR003168">
    <property type="entry name" value="Nitrile_hydratase_bsu"/>
</dbReference>
<evidence type="ECO:0000256" key="2">
    <source>
        <dbReference type="ARBA" id="ARBA00009098"/>
    </source>
</evidence>
<organism evidence="8 9">
    <name type="scientific">Rhodopseudomonas telluris</name>
    <dbReference type="NCBI Taxonomy" id="644215"/>
    <lineage>
        <taxon>Bacteria</taxon>
        <taxon>Pseudomonadati</taxon>
        <taxon>Pseudomonadota</taxon>
        <taxon>Alphaproteobacteria</taxon>
        <taxon>Hyphomicrobiales</taxon>
        <taxon>Nitrobacteraceae</taxon>
        <taxon>Rhodopseudomonas</taxon>
    </lineage>
</organism>
<dbReference type="GO" id="GO:0018822">
    <property type="term" value="F:nitrile hydratase activity"/>
    <property type="evidence" value="ECO:0007669"/>
    <property type="project" value="UniProtKB-EC"/>
</dbReference>
<comment type="function">
    <text evidence="1 5">NHase catalyzes the hydration of various nitrile compounds to the corresponding amides.</text>
</comment>
<sequence length="218" mass="24341">MDGAHDMGGMDGFGPVVPEPNEPVFHAAWERRAFALTLAMARHGGWNLDMTRFARENRSPADYLSKSYYQIWIAGLEKLMAERGLVTPDEISAGRPLHPRRNLAPLRADEVAPMLARGGPTDRPTAAPARFKVGDRVRARTMHPRTHTRLPRYVRGHVGVVELLHGAHVFPDSNALGNGEQPQWLYTVTFDGREIWGDEAEPSLRVSVDAWDSYLEPA</sequence>
<keyword evidence="9" id="KW-1185">Reference proteome</keyword>
<dbReference type="SUPFAM" id="SSF50090">
    <property type="entry name" value="Electron transport accessory proteins"/>
    <property type="match status" value="1"/>
</dbReference>
<dbReference type="InterPro" id="IPR008990">
    <property type="entry name" value="Elect_transpt_acc-like_dom_sf"/>
</dbReference>
<dbReference type="PIRSF" id="PIRSF001427">
    <property type="entry name" value="NHase_beta"/>
    <property type="match status" value="1"/>
</dbReference>
<dbReference type="Gene3D" id="2.30.30.50">
    <property type="match status" value="1"/>
</dbReference>
<evidence type="ECO:0000259" key="6">
    <source>
        <dbReference type="Pfam" id="PF02211"/>
    </source>
</evidence>
<evidence type="ECO:0000313" key="9">
    <source>
        <dbReference type="Proteomes" id="UP001589775"/>
    </source>
</evidence>
<evidence type="ECO:0000256" key="3">
    <source>
        <dbReference type="ARBA" id="ARBA00023239"/>
    </source>
</evidence>
<dbReference type="EMBL" id="JBHLWM010000008">
    <property type="protein sequence ID" value="MFC0242988.1"/>
    <property type="molecule type" value="Genomic_DNA"/>
</dbReference>
<dbReference type="Proteomes" id="UP001589775">
    <property type="component" value="Unassembled WGS sequence"/>
</dbReference>
<reference evidence="8 9" key="1">
    <citation type="submission" date="2024-09" db="EMBL/GenBank/DDBJ databases">
        <authorList>
            <person name="Sun Q."/>
            <person name="Mori K."/>
        </authorList>
    </citation>
    <scope>NUCLEOTIDE SEQUENCE [LARGE SCALE GENOMIC DNA]</scope>
    <source>
        <strain evidence="8 9">KCTC 23279</strain>
    </source>
</reference>
<dbReference type="InterPro" id="IPR024690">
    <property type="entry name" value="CN_hydtase_beta_dom_C"/>
</dbReference>
<protein>
    <recommendedName>
        <fullName evidence="5">Nitrile hydratase subunit beta</fullName>
        <shortName evidence="5">NHase</shortName>
        <ecNumber evidence="5">4.2.1.84</ecNumber>
    </recommendedName>
</protein>
<accession>A0ABV6EXT7</accession>
<dbReference type="EC" id="4.2.1.84" evidence="5"/>
<evidence type="ECO:0000256" key="1">
    <source>
        <dbReference type="ARBA" id="ARBA00004042"/>
    </source>
</evidence>
<evidence type="ECO:0000259" key="7">
    <source>
        <dbReference type="Pfam" id="PF21006"/>
    </source>
</evidence>
<proteinExistence type="inferred from homology"/>
<feature type="domain" description="Nitrile hydratase beta subunit" evidence="6">
    <location>
        <begin position="120"/>
        <end position="217"/>
    </location>
</feature>
<gene>
    <name evidence="8" type="primary">nthB</name>
    <name evidence="8" type="ORF">ACFFJ6_21035</name>
</gene>
<dbReference type="Pfam" id="PF02211">
    <property type="entry name" value="NHase_beta_C"/>
    <property type="match status" value="1"/>
</dbReference>
<dbReference type="NCBIfam" id="TIGR03888">
    <property type="entry name" value="nitrile_beta"/>
    <property type="match status" value="1"/>
</dbReference>
<dbReference type="InterPro" id="IPR049054">
    <property type="entry name" value="CN_hydtase_beta-like_N"/>
</dbReference>
<name>A0ABV6EXT7_9BRAD</name>
<comment type="caution">
    <text evidence="8">The sequence shown here is derived from an EMBL/GenBank/DDBJ whole genome shotgun (WGS) entry which is preliminary data.</text>
</comment>
<comment type="similarity">
    <text evidence="2 5">Belongs to the nitrile hydratase subunit beta family.</text>
</comment>
<dbReference type="RefSeq" id="WP_378391489.1">
    <property type="nucleotide sequence ID" value="NZ_JBHLWM010000008.1"/>
</dbReference>